<evidence type="ECO:0000313" key="2">
    <source>
        <dbReference type="EMBL" id="NYJ03955.1"/>
    </source>
</evidence>
<sequence length="184" mass="19130">MAGLAVAAALVGGCSSKHEANDTLPSASSTAASPTLEPLGPADFPVPDEARTQDAAGAKAALRYYLDLVTHQQAKDGEPLRALSRNCNLCLSLADRADKDAASGYEVEGGKATITSLSEPAISGPHAEFSFSISQSAVEVRDRQGVPVPDRGSAEIPALTGAAAMDWNETKQAWIVSFLSFERS</sequence>
<feature type="region of interest" description="Disordered" evidence="1">
    <location>
        <begin position="19"/>
        <end position="42"/>
    </location>
</feature>
<comment type="caution">
    <text evidence="2">The sequence shown here is derived from an EMBL/GenBank/DDBJ whole genome shotgun (WGS) entry which is preliminary data.</text>
</comment>
<dbReference type="AlphaFoldDB" id="A0A853C7V5"/>
<dbReference type="Proteomes" id="UP000541969">
    <property type="component" value="Unassembled WGS sequence"/>
</dbReference>
<keyword evidence="3" id="KW-1185">Reference proteome</keyword>
<accession>A0A853C7V5</accession>
<name>A0A853C7V5_9ACTN</name>
<proteinExistence type="predicted"/>
<gene>
    <name evidence="2" type="ORF">GGQ55_000233</name>
</gene>
<evidence type="ECO:0008006" key="4">
    <source>
        <dbReference type="Google" id="ProtNLM"/>
    </source>
</evidence>
<dbReference type="RefSeq" id="WP_179714735.1">
    <property type="nucleotide sequence ID" value="NZ_JACBZT010000001.1"/>
</dbReference>
<feature type="compositionally biased region" description="Low complexity" evidence="1">
    <location>
        <begin position="23"/>
        <end position="36"/>
    </location>
</feature>
<evidence type="ECO:0000256" key="1">
    <source>
        <dbReference type="SAM" id="MobiDB-lite"/>
    </source>
</evidence>
<dbReference type="EMBL" id="JACBZT010000001">
    <property type="protein sequence ID" value="NYJ03955.1"/>
    <property type="molecule type" value="Genomic_DNA"/>
</dbReference>
<reference evidence="2 3" key="1">
    <citation type="submission" date="2020-07" db="EMBL/GenBank/DDBJ databases">
        <title>Sequencing the genomes of 1000 actinobacteria strains.</title>
        <authorList>
            <person name="Klenk H.-P."/>
        </authorList>
    </citation>
    <scope>NUCLEOTIDE SEQUENCE [LARGE SCALE GENOMIC DNA]</scope>
    <source>
        <strain evidence="2 3">DSM 104001</strain>
    </source>
</reference>
<organism evidence="2 3">
    <name type="scientific">Petropleomorpha daqingensis</name>
    <dbReference type="NCBI Taxonomy" id="2026353"/>
    <lineage>
        <taxon>Bacteria</taxon>
        <taxon>Bacillati</taxon>
        <taxon>Actinomycetota</taxon>
        <taxon>Actinomycetes</taxon>
        <taxon>Geodermatophilales</taxon>
        <taxon>Geodermatophilaceae</taxon>
        <taxon>Petropleomorpha</taxon>
    </lineage>
</organism>
<protein>
    <recommendedName>
        <fullName evidence="4">Lipoprotein</fullName>
    </recommendedName>
</protein>
<evidence type="ECO:0000313" key="3">
    <source>
        <dbReference type="Proteomes" id="UP000541969"/>
    </source>
</evidence>